<dbReference type="SMART" id="SM00031">
    <property type="entry name" value="DED"/>
    <property type="match status" value="2"/>
</dbReference>
<dbReference type="InterPro" id="IPR015917">
    <property type="entry name" value="Pept_C14A"/>
</dbReference>
<feature type="domain" description="Caspase family p20" evidence="5">
    <location>
        <begin position="283"/>
        <end position="380"/>
    </location>
</feature>
<dbReference type="FunFam" id="1.10.533.10:FF:000016">
    <property type="entry name" value="CASP8 and FADD-like apoptosis regulator"/>
    <property type="match status" value="1"/>
</dbReference>
<dbReference type="SMART" id="SM00115">
    <property type="entry name" value="CASc"/>
    <property type="match status" value="1"/>
</dbReference>
<keyword evidence="7" id="KW-1185">Reference proteome</keyword>
<evidence type="ECO:0000256" key="2">
    <source>
        <dbReference type="ARBA" id="ARBA00022703"/>
    </source>
</evidence>
<reference evidence="6" key="1">
    <citation type="submission" date="2023-08" db="EMBL/GenBank/DDBJ databases">
        <title>Pelteobagrus vachellii genome.</title>
        <authorList>
            <person name="Liu H."/>
        </authorList>
    </citation>
    <scope>NUCLEOTIDE SEQUENCE</scope>
    <source>
        <strain evidence="6">PRFRI_2022a</strain>
        <tissue evidence="6">Muscle</tissue>
    </source>
</reference>
<feature type="domain" description="DED" evidence="4">
    <location>
        <begin position="4"/>
        <end position="76"/>
    </location>
</feature>
<comment type="caution">
    <text evidence="6">The sequence shown here is derived from an EMBL/GenBank/DDBJ whole genome shotgun (WGS) entry which is preliminary data.</text>
</comment>
<dbReference type="GO" id="GO:0006915">
    <property type="term" value="P:apoptotic process"/>
    <property type="evidence" value="ECO:0007669"/>
    <property type="project" value="UniProtKB-KW"/>
</dbReference>
<evidence type="ECO:0000313" key="6">
    <source>
        <dbReference type="EMBL" id="KAK2849757.1"/>
    </source>
</evidence>
<dbReference type="PROSITE" id="PS50208">
    <property type="entry name" value="CASPASE_P20"/>
    <property type="match status" value="1"/>
</dbReference>
<dbReference type="AlphaFoldDB" id="A0AA88N6Z6"/>
<dbReference type="InterPro" id="IPR001875">
    <property type="entry name" value="DED_dom"/>
</dbReference>
<dbReference type="SUPFAM" id="SSF47986">
    <property type="entry name" value="DEATH domain"/>
    <property type="match status" value="1"/>
</dbReference>
<proteinExistence type="inferred from homology"/>
<name>A0AA88N6Z6_TACVA</name>
<evidence type="ECO:0000259" key="5">
    <source>
        <dbReference type="PROSITE" id="PS50208"/>
    </source>
</evidence>
<evidence type="ECO:0000256" key="3">
    <source>
        <dbReference type="ARBA" id="ARBA00022737"/>
    </source>
</evidence>
<dbReference type="PANTHER" id="PTHR48169">
    <property type="entry name" value="DED DOMAIN-CONTAINING PROTEIN"/>
    <property type="match status" value="1"/>
</dbReference>
<dbReference type="Proteomes" id="UP001187315">
    <property type="component" value="Unassembled WGS sequence"/>
</dbReference>
<evidence type="ECO:0000313" key="7">
    <source>
        <dbReference type="Proteomes" id="UP001187315"/>
    </source>
</evidence>
<dbReference type="InterPro" id="IPR029030">
    <property type="entry name" value="Caspase-like_dom_sf"/>
</dbReference>
<dbReference type="InterPro" id="IPR011600">
    <property type="entry name" value="Pept_C14_caspase"/>
</dbReference>
<accession>A0AA88N6Z6</accession>
<protein>
    <recommendedName>
        <fullName evidence="8">CASP8 and FADD-like apoptosis regulator</fullName>
    </recommendedName>
</protein>
<dbReference type="GO" id="GO:0005737">
    <property type="term" value="C:cytoplasm"/>
    <property type="evidence" value="ECO:0007669"/>
    <property type="project" value="UniProtKB-ARBA"/>
</dbReference>
<dbReference type="PROSITE" id="PS50168">
    <property type="entry name" value="DED"/>
    <property type="match status" value="2"/>
</dbReference>
<dbReference type="PANTHER" id="PTHR48169:SF3">
    <property type="entry name" value="CASP8 AND FADD LIKE APOPTOSIS REGULATOR"/>
    <property type="match status" value="1"/>
</dbReference>
<sequence length="493" mass="57028">MSLTMQHVINQIVEELSPEECKRLSYLCREFHSEQCTTNIKEMLLSCIDQEQQPQHFLIELMLRMRRYDLLYKVLGIRRKDAELCLENGCALSEYRVLMADLSEDFGSDDLHSLIFLLRGTLPKEKVEKCECFLDVVVELEKLDQISSTRMNVMEKYLIDIHRVDLAKRLSQYQNKAGTQSPATVKPRDERQSQCRAASTCKPAHTISITFPPAAPLSHTSAAFPPTLGCTRKPTTACINKELPCLSPRRPREQWQEDVYRMQCEPRGLCLIIDCVGNEGAHLEQLFSKLHFRVIHHMLLSVRDIRSCLYHISRQTEHSNMDAFICCVISRSRSSQLLGTDINTPGIDLNNIRQFFMPESCPGLTGKPKLFFIQSYETSESSNFIGFTDYQAGELETDSPFQYRFRREVVPEDADVFWSHCWTNDKQLEENNHHSVYLQSLQEALLDGQKRRIHLVDLHMAVNRVVYAHNNSQPGLTYHINLRHTLRKNVYLT</sequence>
<dbReference type="Pfam" id="PF00656">
    <property type="entry name" value="Peptidase_C14"/>
    <property type="match status" value="1"/>
</dbReference>
<organism evidence="6 7">
    <name type="scientific">Tachysurus vachellii</name>
    <name type="common">Darkbarbel catfish</name>
    <name type="synonym">Pelteobagrus vachellii</name>
    <dbReference type="NCBI Taxonomy" id="175792"/>
    <lineage>
        <taxon>Eukaryota</taxon>
        <taxon>Metazoa</taxon>
        <taxon>Chordata</taxon>
        <taxon>Craniata</taxon>
        <taxon>Vertebrata</taxon>
        <taxon>Euteleostomi</taxon>
        <taxon>Actinopterygii</taxon>
        <taxon>Neopterygii</taxon>
        <taxon>Teleostei</taxon>
        <taxon>Ostariophysi</taxon>
        <taxon>Siluriformes</taxon>
        <taxon>Bagridae</taxon>
        <taxon>Tachysurus</taxon>
    </lineage>
</organism>
<gene>
    <name evidence="6" type="ORF">Q7C36_008540</name>
</gene>
<keyword evidence="2" id="KW-0053">Apoptosis</keyword>
<dbReference type="GO" id="GO:0006508">
    <property type="term" value="P:proteolysis"/>
    <property type="evidence" value="ECO:0007669"/>
    <property type="project" value="InterPro"/>
</dbReference>
<dbReference type="EMBL" id="JAVHJS010000008">
    <property type="protein sequence ID" value="KAK2849757.1"/>
    <property type="molecule type" value="Genomic_DNA"/>
</dbReference>
<comment type="similarity">
    <text evidence="1">Belongs to the peptidase C14A family.</text>
</comment>
<evidence type="ECO:0000256" key="1">
    <source>
        <dbReference type="ARBA" id="ARBA00010134"/>
    </source>
</evidence>
<dbReference type="Pfam" id="PF01335">
    <property type="entry name" value="DED"/>
    <property type="match status" value="1"/>
</dbReference>
<dbReference type="GO" id="GO:0042981">
    <property type="term" value="P:regulation of apoptotic process"/>
    <property type="evidence" value="ECO:0007669"/>
    <property type="project" value="InterPro"/>
</dbReference>
<feature type="domain" description="DED" evidence="4">
    <location>
        <begin position="94"/>
        <end position="172"/>
    </location>
</feature>
<dbReference type="InterPro" id="IPR001309">
    <property type="entry name" value="Pept_C14_p20"/>
</dbReference>
<evidence type="ECO:0000259" key="4">
    <source>
        <dbReference type="PROSITE" id="PS50168"/>
    </source>
</evidence>
<dbReference type="SUPFAM" id="SSF52129">
    <property type="entry name" value="Caspase-like"/>
    <property type="match status" value="1"/>
</dbReference>
<evidence type="ECO:0008006" key="8">
    <source>
        <dbReference type="Google" id="ProtNLM"/>
    </source>
</evidence>
<dbReference type="Gene3D" id="3.40.50.1460">
    <property type="match status" value="1"/>
</dbReference>
<dbReference type="GO" id="GO:0004197">
    <property type="term" value="F:cysteine-type endopeptidase activity"/>
    <property type="evidence" value="ECO:0007669"/>
    <property type="project" value="InterPro"/>
</dbReference>
<dbReference type="InterPro" id="IPR011029">
    <property type="entry name" value="DEATH-like_dom_sf"/>
</dbReference>
<dbReference type="Gene3D" id="1.10.533.10">
    <property type="entry name" value="Death Domain, Fas"/>
    <property type="match status" value="2"/>
</dbReference>
<keyword evidence="3" id="KW-0677">Repeat</keyword>